<evidence type="ECO:0000313" key="7">
    <source>
        <dbReference type="Proteomes" id="UP001210261"/>
    </source>
</evidence>
<dbReference type="EC" id="2.1.2.2" evidence="4"/>
<gene>
    <name evidence="4" type="primary">purN</name>
    <name evidence="6" type="ORF">PF021_07070</name>
</gene>
<accession>A0ABT4VFD8</accession>
<feature type="binding site" evidence="4">
    <location>
        <position position="138"/>
    </location>
    <ligand>
        <name>(6R)-10-formyltetrahydrofolate</name>
        <dbReference type="ChEBI" id="CHEBI:195366"/>
    </ligand>
</feature>
<keyword evidence="2 4" id="KW-0808">Transferase</keyword>
<comment type="function">
    <text evidence="4">Catalyzes the transfer of a formyl group from 10-formyltetrahydrofolate to 5-phospho-ribosyl-glycinamide (GAR), producing 5-phospho-ribosyl-N-formylglycinamide (FGAR) and tetrahydrofolate.</text>
</comment>
<feature type="binding site" evidence="4">
    <location>
        <begin position="123"/>
        <end position="126"/>
    </location>
    <ligand>
        <name>(6R)-10-formyltetrahydrofolate</name>
        <dbReference type="ChEBI" id="CHEBI:195366"/>
    </ligand>
</feature>
<proteinExistence type="inferred from homology"/>
<dbReference type="EMBL" id="JAQHXR010000004">
    <property type="protein sequence ID" value="MDA3969429.1"/>
    <property type="molecule type" value="Genomic_DNA"/>
</dbReference>
<name>A0ABT4VFD8_9HELI</name>
<dbReference type="SUPFAM" id="SSF53328">
    <property type="entry name" value="Formyltransferase"/>
    <property type="match status" value="1"/>
</dbReference>
<dbReference type="CDD" id="cd08645">
    <property type="entry name" value="FMT_core_GART"/>
    <property type="match status" value="1"/>
</dbReference>
<evidence type="ECO:0000313" key="6">
    <source>
        <dbReference type="EMBL" id="MDA3969429.1"/>
    </source>
</evidence>
<sequence>MKKNIAILFSGNGSNLERLIRQLHNKTFIPTNEIPIHESFFISGLKRGFREARDNEDGNKFSINVALALSNKKNAYGVVRAQNQGIKTIVCESKGKDRESFDMELVNILKEHDIELCVLAGFMRILTPNFTNNFKAINIHPSLLPLYKGANGIEDSFNSPMVLGGVSVHYVTSELDSGEIIAQGVIPKYESLEIYEERIHALEHFLYPFALLEAVYRDIYGI</sequence>
<feature type="binding site" evidence="4">
    <location>
        <begin position="13"/>
        <end position="15"/>
    </location>
    <ligand>
        <name>N(1)-(5-phospho-beta-D-ribosyl)glycinamide</name>
        <dbReference type="ChEBI" id="CHEBI:143788"/>
    </ligand>
</feature>
<evidence type="ECO:0000256" key="3">
    <source>
        <dbReference type="ARBA" id="ARBA00022755"/>
    </source>
</evidence>
<comment type="catalytic activity">
    <reaction evidence="4">
        <text>N(1)-(5-phospho-beta-D-ribosyl)glycinamide + (6R)-10-formyltetrahydrofolate = N(2)-formyl-N(1)-(5-phospho-beta-D-ribosyl)glycinamide + (6S)-5,6,7,8-tetrahydrofolate + H(+)</text>
        <dbReference type="Rhea" id="RHEA:15053"/>
        <dbReference type="ChEBI" id="CHEBI:15378"/>
        <dbReference type="ChEBI" id="CHEBI:57453"/>
        <dbReference type="ChEBI" id="CHEBI:143788"/>
        <dbReference type="ChEBI" id="CHEBI:147286"/>
        <dbReference type="ChEBI" id="CHEBI:195366"/>
        <dbReference type="EC" id="2.1.2.2"/>
    </reaction>
</comment>
<feature type="binding site" evidence="4">
    <location>
        <position position="98"/>
    </location>
    <ligand>
        <name>(6R)-10-formyltetrahydrofolate</name>
        <dbReference type="ChEBI" id="CHEBI:195366"/>
    </ligand>
</feature>
<dbReference type="InterPro" id="IPR004607">
    <property type="entry name" value="GART"/>
</dbReference>
<feature type="active site" description="Proton donor" evidence="4">
    <location>
        <position position="140"/>
    </location>
</feature>
<dbReference type="PANTHER" id="PTHR43369">
    <property type="entry name" value="PHOSPHORIBOSYLGLYCINAMIDE FORMYLTRANSFERASE"/>
    <property type="match status" value="1"/>
</dbReference>
<comment type="caution">
    <text evidence="6">The sequence shown here is derived from an EMBL/GenBank/DDBJ whole genome shotgun (WGS) entry which is preliminary data.</text>
</comment>
<organism evidence="6 7">
    <name type="scientific">Helicobacter ibis</name>
    <dbReference type="NCBI Taxonomy" id="2962633"/>
    <lineage>
        <taxon>Bacteria</taxon>
        <taxon>Pseudomonadati</taxon>
        <taxon>Campylobacterota</taxon>
        <taxon>Epsilonproteobacteria</taxon>
        <taxon>Campylobacterales</taxon>
        <taxon>Helicobacteraceae</taxon>
        <taxon>Helicobacter</taxon>
    </lineage>
</organism>
<comment type="similarity">
    <text evidence="4">Belongs to the GART family.</text>
</comment>
<dbReference type="InterPro" id="IPR036477">
    <property type="entry name" value="Formyl_transf_N_sf"/>
</dbReference>
<reference evidence="6 7" key="1">
    <citation type="submission" date="2023-01" db="EMBL/GenBank/DDBJ databases">
        <title>Description of Helicobacter ibis sp. nov. isolated from faecal droppings of black-faced ibis (Theristicus melanopis).</title>
        <authorList>
            <person name="Lopez-Cantillo M."/>
            <person name="Vidal-Veuthey B."/>
            <person name="Mella A."/>
            <person name="De La Haba R."/>
            <person name="Collado L."/>
        </authorList>
    </citation>
    <scope>NUCLEOTIDE SEQUENCE [LARGE SCALE GENOMIC DNA]</scope>
    <source>
        <strain evidence="6 7">A82</strain>
    </source>
</reference>
<dbReference type="RefSeq" id="WP_271021787.1">
    <property type="nucleotide sequence ID" value="NZ_JAQHXR010000004.1"/>
</dbReference>
<dbReference type="Pfam" id="PF00551">
    <property type="entry name" value="Formyl_trans_N"/>
    <property type="match status" value="1"/>
</dbReference>
<dbReference type="InterPro" id="IPR002376">
    <property type="entry name" value="Formyl_transf_N"/>
</dbReference>
<dbReference type="HAMAP" id="MF_01930">
    <property type="entry name" value="PurN"/>
    <property type="match status" value="1"/>
</dbReference>
<evidence type="ECO:0000259" key="5">
    <source>
        <dbReference type="Pfam" id="PF00551"/>
    </source>
</evidence>
<dbReference type="Proteomes" id="UP001210261">
    <property type="component" value="Unassembled WGS sequence"/>
</dbReference>
<comment type="pathway">
    <text evidence="1 4">Purine metabolism; IMP biosynthesis via de novo pathway; N(2)-formyl-N(1)-(5-phospho-D-ribosyl)glycinamide from N(1)-(5-phospho-D-ribosyl)glycinamide (10-formyl THF route): step 1/1.</text>
</comment>
<protein>
    <recommendedName>
        <fullName evidence="4">Phosphoribosylglycinamide formyltransferase</fullName>
        <ecNumber evidence="4">2.1.2.2</ecNumber>
    </recommendedName>
    <alternativeName>
        <fullName evidence="4">5'-phosphoribosylglycinamide transformylase</fullName>
    </alternativeName>
    <alternativeName>
        <fullName evidence="4">GAR transformylase</fullName>
        <shortName evidence="4">GART</shortName>
    </alternativeName>
</protein>
<dbReference type="PANTHER" id="PTHR43369:SF2">
    <property type="entry name" value="PHOSPHORIBOSYLGLYCINAMIDE FORMYLTRANSFERASE"/>
    <property type="match status" value="1"/>
</dbReference>
<feature type="site" description="Raises pKa of active site His" evidence="4">
    <location>
        <position position="176"/>
    </location>
</feature>
<evidence type="ECO:0000256" key="1">
    <source>
        <dbReference type="ARBA" id="ARBA00005054"/>
    </source>
</evidence>
<keyword evidence="7" id="KW-1185">Reference proteome</keyword>
<dbReference type="Gene3D" id="3.40.50.170">
    <property type="entry name" value="Formyl transferase, N-terminal domain"/>
    <property type="match status" value="1"/>
</dbReference>
<evidence type="ECO:0000256" key="2">
    <source>
        <dbReference type="ARBA" id="ARBA00022679"/>
    </source>
</evidence>
<keyword evidence="3 4" id="KW-0658">Purine biosynthesis</keyword>
<evidence type="ECO:0000256" key="4">
    <source>
        <dbReference type="HAMAP-Rule" id="MF_01930"/>
    </source>
</evidence>
<feature type="domain" description="Formyl transferase N-terminal" evidence="5">
    <location>
        <begin position="40"/>
        <end position="210"/>
    </location>
</feature>